<dbReference type="Pfam" id="PF01969">
    <property type="entry name" value="Ni_insertion"/>
    <property type="match status" value="1"/>
</dbReference>
<dbReference type="EMBL" id="LR134523">
    <property type="protein sequence ID" value="VEJ34801.1"/>
    <property type="molecule type" value="Genomic_DNA"/>
</dbReference>
<protein>
    <recommendedName>
        <fullName evidence="2">Pyridinium-3,5-bisthiocarboxylic acid mononucleotide nickel insertion protein</fullName>
        <shortName evidence="2">P2TMN nickel insertion protein</shortName>
        <ecNumber evidence="2">4.99.1.12</ecNumber>
    </recommendedName>
    <alternativeName>
        <fullName evidence="2">Nickel-pincer cofactor biosynthesis protein LarC</fullName>
    </alternativeName>
</protein>
<dbReference type="Proteomes" id="UP000269544">
    <property type="component" value="Chromosome"/>
</dbReference>
<proteinExistence type="inferred from homology"/>
<evidence type="ECO:0000313" key="5">
    <source>
        <dbReference type="Proteomes" id="UP000269544"/>
    </source>
</evidence>
<comment type="similarity">
    <text evidence="2">Belongs to the LarC family.</text>
</comment>
<dbReference type="PANTHER" id="PTHR36566:SF1">
    <property type="entry name" value="PYRIDINIUM-3,5-BISTHIOCARBOXYLIC ACID MONONUCLEOTIDE NICKEL INSERTION PROTEIN"/>
    <property type="match status" value="1"/>
</dbReference>
<evidence type="ECO:0000256" key="2">
    <source>
        <dbReference type="HAMAP-Rule" id="MF_01074"/>
    </source>
</evidence>
<keyword evidence="5" id="KW-1185">Reference proteome</keyword>
<evidence type="ECO:0000313" key="4">
    <source>
        <dbReference type="EMBL" id="VEJ34801.1"/>
    </source>
</evidence>
<dbReference type="GO" id="GO:0051604">
    <property type="term" value="P:protein maturation"/>
    <property type="evidence" value="ECO:0007669"/>
    <property type="project" value="UniProtKB-UniRule"/>
</dbReference>
<comment type="catalytic activity">
    <reaction evidence="2">
        <text>Ni(II)-pyridinium-3,5-bisthiocarboxylate mononucleotide = pyridinium-3,5-bisthiocarboxylate mononucleotide + Ni(2+)</text>
        <dbReference type="Rhea" id="RHEA:54784"/>
        <dbReference type="ChEBI" id="CHEBI:49786"/>
        <dbReference type="ChEBI" id="CHEBI:137372"/>
        <dbReference type="ChEBI" id="CHEBI:137373"/>
        <dbReference type="EC" id="4.99.1.12"/>
    </reaction>
</comment>
<dbReference type="GO" id="GO:0016829">
    <property type="term" value="F:lyase activity"/>
    <property type="evidence" value="ECO:0007669"/>
    <property type="project" value="UniProtKB-UniRule"/>
</dbReference>
<dbReference type="PANTHER" id="PTHR36566">
    <property type="entry name" value="NICKEL INSERTION PROTEIN-RELATED"/>
    <property type="match status" value="1"/>
</dbReference>
<dbReference type="Gene3D" id="3.30.70.1380">
    <property type="entry name" value="Transcriptional regulatory protein pf0864 domain like"/>
    <property type="match status" value="1"/>
</dbReference>
<keyword evidence="1 2" id="KW-0533">Nickel</keyword>
<sequence length="407" mass="44765">MRALYIDPFSGISGNMYIGALLDMGAEIGPFLEGIAPLGVTVEDILLKKVDRKGIRATYFNLKGEEEKLRAHEHEHAHHHEHEHGHTHNHTHGGHRTLADVMDCIDKSAFDDEVKILAKAIYMPLARAEAAIHGKCLADVHFHEVGETDAIVDVLGAAYFTFAWDVEEIYVGKINAGFGTVHCAHGNYPLPAPATAKILADLNAPLGGMPVETELTTPTGAAILKGIGAQYRPMPEGRILKSAYGAGTKDGAWANVLRVLLLETEEAEAPIWYSCNIDDMTGEELGFCMEKLFEAGAKDVTFTPIYMKKNRPGQRIDVLGARADAEALKEILFTHTTTLGIKEIPLEKIELARTVESGTIGTWAVRTKTARYGDRKKASPEYEDLRALATEEDISLRAAYGLWERRR</sequence>
<feature type="region of interest" description="Disordered" evidence="3">
    <location>
        <begin position="71"/>
        <end position="94"/>
    </location>
</feature>
<reference evidence="4 5" key="1">
    <citation type="submission" date="2018-12" db="EMBL/GenBank/DDBJ databases">
        <authorList>
            <consortium name="Pathogen Informatics"/>
        </authorList>
    </citation>
    <scope>NUCLEOTIDE SEQUENCE [LARGE SCALE GENOMIC DNA]</scope>
    <source>
        <strain evidence="4 5">NCTC13079</strain>
    </source>
</reference>
<organism evidence="4 5">
    <name type="scientific">Aedoeadaptatus ivorii</name>
    <dbReference type="NCBI Taxonomy" id="54006"/>
    <lineage>
        <taxon>Bacteria</taxon>
        <taxon>Bacillati</taxon>
        <taxon>Bacillota</taxon>
        <taxon>Tissierellia</taxon>
        <taxon>Tissierellales</taxon>
        <taxon>Peptoniphilaceae</taxon>
        <taxon>Aedoeadaptatus</taxon>
    </lineage>
</organism>
<name>A0A448V0G1_9FIRM</name>
<keyword evidence="2" id="KW-0456">Lyase</keyword>
<comment type="function">
    <text evidence="2">Involved in the biosynthesis of a nickel-pincer cofactor ((SCS)Ni(II) pincer complex). Binds Ni(2+), and functions in nickel delivery to pyridinium-3,5-bisthiocarboxylic acid mononucleotide (P2TMN), to form the mature cofactor. Is thus probably required for the activation of nickel-pincer cofactor-dependent enzymes.</text>
</comment>
<evidence type="ECO:0000256" key="1">
    <source>
        <dbReference type="ARBA" id="ARBA00022596"/>
    </source>
</evidence>
<dbReference type="HAMAP" id="MF_01074">
    <property type="entry name" value="LarC"/>
    <property type="match status" value="1"/>
</dbReference>
<gene>
    <name evidence="2" type="primary">larC</name>
    <name evidence="4" type="ORF">NCTC13079_00331</name>
</gene>
<accession>A0A448V0G1</accession>
<dbReference type="KEGG" id="piv:NCTC13079_00331"/>
<dbReference type="AlphaFoldDB" id="A0A448V0G1"/>
<dbReference type="OrthoDB" id="9765625at2"/>
<feature type="compositionally biased region" description="Basic and acidic residues" evidence="3">
    <location>
        <begin position="71"/>
        <end position="86"/>
    </location>
</feature>
<dbReference type="GO" id="GO:0016151">
    <property type="term" value="F:nickel cation binding"/>
    <property type="evidence" value="ECO:0007669"/>
    <property type="project" value="UniProtKB-UniRule"/>
</dbReference>
<dbReference type="RefSeq" id="WP_126464792.1">
    <property type="nucleotide sequence ID" value="NZ_LR134523.1"/>
</dbReference>
<evidence type="ECO:0000256" key="3">
    <source>
        <dbReference type="SAM" id="MobiDB-lite"/>
    </source>
</evidence>
<dbReference type="NCBIfam" id="TIGR00299">
    <property type="entry name" value="nickel pincer cofactor biosynthesis protein LarC"/>
    <property type="match status" value="1"/>
</dbReference>
<dbReference type="EC" id="4.99.1.12" evidence="2"/>
<dbReference type="InterPro" id="IPR002822">
    <property type="entry name" value="Ni_insertion"/>
</dbReference>